<evidence type="ECO:0000313" key="13">
    <source>
        <dbReference type="EMBL" id="CAI8605968.1"/>
    </source>
</evidence>
<dbReference type="PROSITE" id="PS51485">
    <property type="entry name" value="PHYTOCYANIN"/>
    <property type="match status" value="1"/>
</dbReference>
<dbReference type="InterPro" id="IPR041846">
    <property type="entry name" value="ENL_dom"/>
</dbReference>
<evidence type="ECO:0000259" key="12">
    <source>
        <dbReference type="PROSITE" id="PS51485"/>
    </source>
</evidence>
<gene>
    <name evidence="13" type="ORF">VFH_III207160</name>
</gene>
<organism evidence="13 14">
    <name type="scientific">Vicia faba</name>
    <name type="common">Broad bean</name>
    <name type="synonym">Faba vulgaris</name>
    <dbReference type="NCBI Taxonomy" id="3906"/>
    <lineage>
        <taxon>Eukaryota</taxon>
        <taxon>Viridiplantae</taxon>
        <taxon>Streptophyta</taxon>
        <taxon>Embryophyta</taxon>
        <taxon>Tracheophyta</taxon>
        <taxon>Spermatophyta</taxon>
        <taxon>Magnoliopsida</taxon>
        <taxon>eudicotyledons</taxon>
        <taxon>Gunneridae</taxon>
        <taxon>Pentapetalae</taxon>
        <taxon>rosids</taxon>
        <taxon>fabids</taxon>
        <taxon>Fabales</taxon>
        <taxon>Fabaceae</taxon>
        <taxon>Papilionoideae</taxon>
        <taxon>50 kb inversion clade</taxon>
        <taxon>NPAAA clade</taxon>
        <taxon>Hologalegina</taxon>
        <taxon>IRL clade</taxon>
        <taxon>Fabeae</taxon>
        <taxon>Vicia</taxon>
    </lineage>
</organism>
<evidence type="ECO:0000256" key="10">
    <source>
        <dbReference type="SAM" id="MobiDB-lite"/>
    </source>
</evidence>
<dbReference type="GO" id="GO:0098552">
    <property type="term" value="C:side of membrane"/>
    <property type="evidence" value="ECO:0007669"/>
    <property type="project" value="UniProtKB-KW"/>
</dbReference>
<evidence type="ECO:0000256" key="6">
    <source>
        <dbReference type="ARBA" id="ARBA00023157"/>
    </source>
</evidence>
<dbReference type="AlphaFoldDB" id="A0AAV1AA59"/>
<feature type="region of interest" description="Disordered" evidence="10">
    <location>
        <begin position="135"/>
        <end position="161"/>
    </location>
</feature>
<dbReference type="GO" id="GO:0009055">
    <property type="term" value="F:electron transfer activity"/>
    <property type="evidence" value="ECO:0007669"/>
    <property type="project" value="InterPro"/>
</dbReference>
<keyword evidence="6" id="KW-1015">Disulfide bond</keyword>
<proteinExistence type="inferred from homology"/>
<dbReference type="FunFam" id="2.60.40.420:FF:000010">
    <property type="entry name" value="Early nodulin-like protein 1"/>
    <property type="match status" value="1"/>
</dbReference>
<feature type="chain" id="PRO_5043572563" description="Phytocyanin domain-containing protein" evidence="11">
    <location>
        <begin position="23"/>
        <end position="184"/>
    </location>
</feature>
<keyword evidence="3" id="KW-0336">GPI-anchor</keyword>
<dbReference type="EMBL" id="OX451738">
    <property type="protein sequence ID" value="CAI8605968.1"/>
    <property type="molecule type" value="Genomic_DNA"/>
</dbReference>
<keyword evidence="7" id="KW-0325">Glycoprotein</keyword>
<dbReference type="Gene3D" id="2.60.40.420">
    <property type="entry name" value="Cupredoxins - blue copper proteins"/>
    <property type="match status" value="1"/>
</dbReference>
<evidence type="ECO:0000256" key="3">
    <source>
        <dbReference type="ARBA" id="ARBA00022622"/>
    </source>
</evidence>
<keyword evidence="2" id="KW-1003">Cell membrane</keyword>
<keyword evidence="5" id="KW-0472">Membrane</keyword>
<dbReference type="Pfam" id="PF02298">
    <property type="entry name" value="Cu_bind_like"/>
    <property type="match status" value="1"/>
</dbReference>
<reference evidence="13 14" key="1">
    <citation type="submission" date="2023-01" db="EMBL/GenBank/DDBJ databases">
        <authorList>
            <person name="Kreplak J."/>
        </authorList>
    </citation>
    <scope>NUCLEOTIDE SEQUENCE [LARGE SCALE GENOMIC DNA]</scope>
</reference>
<dbReference type="GO" id="GO:0005886">
    <property type="term" value="C:plasma membrane"/>
    <property type="evidence" value="ECO:0007669"/>
    <property type="project" value="UniProtKB-SubCell"/>
</dbReference>
<evidence type="ECO:0000256" key="8">
    <source>
        <dbReference type="ARBA" id="ARBA00023288"/>
    </source>
</evidence>
<accession>A0AAV1AA59</accession>
<evidence type="ECO:0000313" key="14">
    <source>
        <dbReference type="Proteomes" id="UP001157006"/>
    </source>
</evidence>
<comment type="similarity">
    <text evidence="9">Belongs to the early nodulin-like (ENODL) family.</text>
</comment>
<feature type="signal peptide" evidence="11">
    <location>
        <begin position="1"/>
        <end position="22"/>
    </location>
</feature>
<dbReference type="InterPro" id="IPR008972">
    <property type="entry name" value="Cupredoxin"/>
</dbReference>
<dbReference type="SUPFAM" id="SSF49503">
    <property type="entry name" value="Cupredoxins"/>
    <property type="match status" value="1"/>
</dbReference>
<dbReference type="CDD" id="cd11019">
    <property type="entry name" value="OsENODL1_like"/>
    <property type="match status" value="1"/>
</dbReference>
<feature type="compositionally biased region" description="Low complexity" evidence="10">
    <location>
        <begin position="135"/>
        <end position="148"/>
    </location>
</feature>
<evidence type="ECO:0000256" key="2">
    <source>
        <dbReference type="ARBA" id="ARBA00022475"/>
    </source>
</evidence>
<sequence>MAVSSSSCSLLLLFLVLAFAAAAPKDYLLGGKPDAWKVPSSESDSLNKWAETVRFRIADHLIFNYEAGKDSVLQVSKEDYVSCNTSNPIKKYNDGKTKVRFDHSGPYYYISGEKGHCEKGEKVIVLVVSQRSSSAAPVSPASAPSRGSGVEGPAVAPSPTSGADVLQGGGVLMAVGVVIAMLVF</sequence>
<evidence type="ECO:0000256" key="7">
    <source>
        <dbReference type="ARBA" id="ARBA00023180"/>
    </source>
</evidence>
<evidence type="ECO:0000256" key="9">
    <source>
        <dbReference type="ARBA" id="ARBA00035011"/>
    </source>
</evidence>
<keyword evidence="8" id="KW-0449">Lipoprotein</keyword>
<evidence type="ECO:0000256" key="5">
    <source>
        <dbReference type="ARBA" id="ARBA00023136"/>
    </source>
</evidence>
<name>A0AAV1AA59_VICFA</name>
<keyword evidence="14" id="KW-1185">Reference proteome</keyword>
<dbReference type="PANTHER" id="PTHR33021:SF197">
    <property type="entry name" value="EARLY NODULIN-LIKE PROTEIN 13"/>
    <property type="match status" value="1"/>
</dbReference>
<comment type="subcellular location">
    <subcellularLocation>
        <location evidence="1">Cell membrane</location>
        <topology evidence="1">Lipid-anchor</topology>
        <topology evidence="1">GPI-anchor</topology>
    </subcellularLocation>
</comment>
<feature type="domain" description="Phytocyanin" evidence="12">
    <location>
        <begin position="25"/>
        <end position="129"/>
    </location>
</feature>
<dbReference type="InterPro" id="IPR039391">
    <property type="entry name" value="Phytocyanin-like"/>
</dbReference>
<protein>
    <recommendedName>
        <fullName evidence="12">Phytocyanin domain-containing protein</fullName>
    </recommendedName>
</protein>
<dbReference type="InterPro" id="IPR003245">
    <property type="entry name" value="Phytocyanin_dom"/>
</dbReference>
<evidence type="ECO:0000256" key="4">
    <source>
        <dbReference type="ARBA" id="ARBA00022729"/>
    </source>
</evidence>
<keyword evidence="4 11" id="KW-0732">Signal</keyword>
<evidence type="ECO:0000256" key="1">
    <source>
        <dbReference type="ARBA" id="ARBA00004609"/>
    </source>
</evidence>
<dbReference type="PANTHER" id="PTHR33021">
    <property type="entry name" value="BLUE COPPER PROTEIN"/>
    <property type="match status" value="1"/>
</dbReference>
<evidence type="ECO:0000256" key="11">
    <source>
        <dbReference type="SAM" id="SignalP"/>
    </source>
</evidence>
<dbReference type="Proteomes" id="UP001157006">
    <property type="component" value="Chromosome 3"/>
</dbReference>